<accession>A0A1Y2IB49</accession>
<keyword evidence="2" id="KW-1133">Transmembrane helix</keyword>
<protein>
    <submittedName>
        <fullName evidence="3">Uncharacterized protein</fullName>
    </submittedName>
</protein>
<dbReference type="EMBL" id="KZ084139">
    <property type="protein sequence ID" value="OSC98355.1"/>
    <property type="molecule type" value="Genomic_DNA"/>
</dbReference>
<evidence type="ECO:0000256" key="1">
    <source>
        <dbReference type="SAM" id="MobiDB-lite"/>
    </source>
</evidence>
<proteinExistence type="predicted"/>
<feature type="transmembrane region" description="Helical" evidence="2">
    <location>
        <begin position="6"/>
        <end position="27"/>
    </location>
</feature>
<feature type="compositionally biased region" description="Basic and acidic residues" evidence="1">
    <location>
        <begin position="191"/>
        <end position="207"/>
    </location>
</feature>
<dbReference type="Proteomes" id="UP000193067">
    <property type="component" value="Unassembled WGS sequence"/>
</dbReference>
<name>A0A1Y2IB49_TRAC3</name>
<organism evidence="3 4">
    <name type="scientific">Trametes coccinea (strain BRFM310)</name>
    <name type="common">Pycnoporus coccineus</name>
    <dbReference type="NCBI Taxonomy" id="1353009"/>
    <lineage>
        <taxon>Eukaryota</taxon>
        <taxon>Fungi</taxon>
        <taxon>Dikarya</taxon>
        <taxon>Basidiomycota</taxon>
        <taxon>Agaricomycotina</taxon>
        <taxon>Agaricomycetes</taxon>
        <taxon>Polyporales</taxon>
        <taxon>Polyporaceae</taxon>
        <taxon>Trametes</taxon>
    </lineage>
</organism>
<evidence type="ECO:0000256" key="2">
    <source>
        <dbReference type="SAM" id="Phobius"/>
    </source>
</evidence>
<reference evidence="3 4" key="1">
    <citation type="journal article" date="2015" name="Biotechnol. Biofuels">
        <title>Enhanced degradation of softwood versus hardwood by the white-rot fungus Pycnoporus coccineus.</title>
        <authorList>
            <person name="Couturier M."/>
            <person name="Navarro D."/>
            <person name="Chevret D."/>
            <person name="Henrissat B."/>
            <person name="Piumi F."/>
            <person name="Ruiz-Duenas F.J."/>
            <person name="Martinez A.T."/>
            <person name="Grigoriev I.V."/>
            <person name="Riley R."/>
            <person name="Lipzen A."/>
            <person name="Berrin J.G."/>
            <person name="Master E.R."/>
            <person name="Rosso M.N."/>
        </authorList>
    </citation>
    <scope>NUCLEOTIDE SEQUENCE [LARGE SCALE GENOMIC DNA]</scope>
    <source>
        <strain evidence="3 4">BRFM310</strain>
    </source>
</reference>
<keyword evidence="2" id="KW-0472">Membrane</keyword>
<evidence type="ECO:0000313" key="3">
    <source>
        <dbReference type="EMBL" id="OSC98355.1"/>
    </source>
</evidence>
<keyword evidence="4" id="KW-1185">Reference proteome</keyword>
<evidence type="ECO:0000313" key="4">
    <source>
        <dbReference type="Proteomes" id="UP000193067"/>
    </source>
</evidence>
<dbReference type="AlphaFoldDB" id="A0A1Y2IB49"/>
<feature type="region of interest" description="Disordered" evidence="1">
    <location>
        <begin position="156"/>
        <end position="258"/>
    </location>
</feature>
<sequence>MPSVYEVLGVVLGIIPLLGLTYVYRLLKNRQAPARLEEFATALANTHRLLDELHRCSNSGYEVDSAKLQGLNDALRRIEDESFSARCTAAAHVSKGAFAVLIEFFRHGIICKNAMEIHHWTRRVEGICVQIGDVKAILATSCLHASSIRHAQKVSELEGSQVANPGAGEDASATESGMDDEGPADGIPYDIAEKDQSGAATKMDHESTNSLQIDNAEEQKASRAESGATYEELDGDKAAGEVTGVHLEVNNEGLRRRS</sequence>
<gene>
    <name evidence="3" type="ORF">PYCCODRAFT_1427889</name>
</gene>
<keyword evidence="2" id="KW-0812">Transmembrane</keyword>